<dbReference type="PROSITE" id="PS50089">
    <property type="entry name" value="ZF_RING_2"/>
    <property type="match status" value="1"/>
</dbReference>
<dbReference type="GO" id="GO:0085034">
    <property type="term" value="P:symbiont-mediated suppression of host NF-kappaB cascade"/>
    <property type="evidence" value="ECO:0007669"/>
    <property type="project" value="UniProtKB-KW"/>
</dbReference>
<dbReference type="GO" id="GO:0008270">
    <property type="term" value="F:zinc ion binding"/>
    <property type="evidence" value="ECO:0007669"/>
    <property type="project" value="UniProtKB-KW"/>
</dbReference>
<dbReference type="PROSITE" id="PS50297">
    <property type="entry name" value="ANK_REP_REGION"/>
    <property type="match status" value="1"/>
</dbReference>
<dbReference type="SUPFAM" id="SSF57850">
    <property type="entry name" value="RING/U-box"/>
    <property type="match status" value="1"/>
</dbReference>
<proteinExistence type="predicted"/>
<dbReference type="PANTHER" id="PTHR22763">
    <property type="entry name" value="RING ZINC FINGER PROTEIN"/>
    <property type="match status" value="1"/>
</dbReference>
<evidence type="ECO:0000256" key="3">
    <source>
        <dbReference type="ARBA" id="ARBA00022771"/>
    </source>
</evidence>
<keyword evidence="5" id="KW-1100">Inhibition of host NF-kappa-B by virus</keyword>
<dbReference type="GO" id="GO:0061630">
    <property type="term" value="F:ubiquitin protein ligase activity"/>
    <property type="evidence" value="ECO:0007669"/>
    <property type="project" value="TreeGrafter"/>
</dbReference>
<evidence type="ECO:0000256" key="4">
    <source>
        <dbReference type="ARBA" id="ARBA00022833"/>
    </source>
</evidence>
<evidence type="ECO:0000256" key="1">
    <source>
        <dbReference type="ARBA" id="ARBA00022581"/>
    </source>
</evidence>
<keyword evidence="4" id="KW-0862">Zinc</keyword>
<dbReference type="EMBL" id="LC738875">
    <property type="protein sequence ID" value="BDT62425.1"/>
    <property type="molecule type" value="Genomic_DNA"/>
</dbReference>
<dbReference type="InterPro" id="IPR002110">
    <property type="entry name" value="Ankyrin_rpt"/>
</dbReference>
<reference evidence="8" key="1">
    <citation type="submission" date="2022-10" db="EMBL/GenBank/DDBJ databases">
        <title>Genome sequences of endogenous nimaviruses in decapod crustaceans.</title>
        <authorList>
            <person name="Kawato S."/>
            <person name="Nozaki R."/>
            <person name="Kondo H."/>
            <person name="Hirono I."/>
        </authorList>
    </citation>
    <scope>NUCLEOTIDE SEQUENCE</scope>
    <source>
        <strain evidence="8">Okinawa2016</strain>
    </source>
</reference>
<dbReference type="Gene3D" id="3.30.40.10">
    <property type="entry name" value="Zinc/RING finger domain, C3HC4 (zinc finger)"/>
    <property type="match status" value="1"/>
</dbReference>
<evidence type="ECO:0000256" key="6">
    <source>
        <dbReference type="PROSITE-ProRule" id="PRU00175"/>
    </source>
</evidence>
<dbReference type="InterPro" id="IPR001841">
    <property type="entry name" value="Znf_RING"/>
</dbReference>
<evidence type="ECO:0000259" key="7">
    <source>
        <dbReference type="PROSITE" id="PS50089"/>
    </source>
</evidence>
<sequence>MAQLLKKFCRKKSKNMDILDVKKKIQEKPLRHALQQRIKDDSPTIEATAIAIVNNKNISGILKKADFPPSALKVLTALAADRPMAIRELTKRHSWLARVPITPTGLAILHFAITERLPNFKELLKVESIVDNLNPIDMEGQTPIMTACKEGRRIYFNELLEAGAKVDVMTFDMETIYHFITDNSESEEMLYDLYKKKRCINLPDVEVRRRVDNKTALQLALAKRKTGTARCLMRYFSASASTLYGISPILNTADMVFFKFDERAVDVIDECTGIEPSLTRVAFAILDEKVPLGSFTTGWLDRWLNKKIATSYLKKRGTYQKYETNATKSEALGSRSSDTDTECGVCLESMDDHHLTVCSHRFHPKCLNVWLSYRSMCPMCRSSDVTPVPPVTGSPLVLPDRPDTPPLNQRPVIEPSLLDQPYPSRLRLDRTQRYGVGNTYTYKDLPFEDVEYLIGGIWKCESDIY</sequence>
<dbReference type="SMART" id="SM00184">
    <property type="entry name" value="RING"/>
    <property type="match status" value="1"/>
</dbReference>
<name>A0A9C7EYJ4_9VIRU</name>
<dbReference type="InterPro" id="IPR050731">
    <property type="entry name" value="HRD1_E3_ubiq-ligases"/>
</dbReference>
<protein>
    <submittedName>
        <fullName evidence="8">Wsv199-like protein</fullName>
    </submittedName>
</protein>
<dbReference type="SUPFAM" id="SSF48403">
    <property type="entry name" value="Ankyrin repeat"/>
    <property type="match status" value="1"/>
</dbReference>
<feature type="domain" description="RING-type" evidence="7">
    <location>
        <begin position="343"/>
        <end position="381"/>
    </location>
</feature>
<evidence type="ECO:0000313" key="8">
    <source>
        <dbReference type="EMBL" id="BDT62425.1"/>
    </source>
</evidence>
<keyword evidence="1" id="KW-0945">Host-virus interaction</keyword>
<dbReference type="GO" id="GO:0043161">
    <property type="term" value="P:proteasome-mediated ubiquitin-dependent protein catabolic process"/>
    <property type="evidence" value="ECO:0007669"/>
    <property type="project" value="TreeGrafter"/>
</dbReference>
<dbReference type="InterPro" id="IPR013083">
    <property type="entry name" value="Znf_RING/FYVE/PHD"/>
</dbReference>
<organism evidence="8">
    <name type="scientific">Melicertus latisulcatus pemonivirus</name>
    <dbReference type="NCBI Taxonomy" id="2984278"/>
    <lineage>
        <taxon>Viruses</taxon>
        <taxon>Viruses incertae sedis</taxon>
        <taxon>Naldaviricetes</taxon>
        <taxon>Nimaviridae</taxon>
    </lineage>
</organism>
<evidence type="ECO:0000256" key="2">
    <source>
        <dbReference type="ARBA" id="ARBA00022723"/>
    </source>
</evidence>
<evidence type="ECO:0000256" key="5">
    <source>
        <dbReference type="ARBA" id="ARBA00022863"/>
    </source>
</evidence>
<dbReference type="PROSITE" id="PS50088">
    <property type="entry name" value="ANK_REPEAT"/>
    <property type="match status" value="1"/>
</dbReference>
<keyword evidence="2" id="KW-0479">Metal-binding</keyword>
<dbReference type="Gene3D" id="1.25.40.20">
    <property type="entry name" value="Ankyrin repeat-containing domain"/>
    <property type="match status" value="1"/>
</dbReference>
<accession>A0A9C7EYJ4</accession>
<dbReference type="InterPro" id="IPR036770">
    <property type="entry name" value="Ankyrin_rpt-contain_sf"/>
</dbReference>
<keyword evidence="3 6" id="KW-0863">Zinc-finger</keyword>
<dbReference type="Pfam" id="PF13639">
    <property type="entry name" value="zf-RING_2"/>
    <property type="match status" value="1"/>
</dbReference>